<dbReference type="AlphaFoldDB" id="A0A915YD81"/>
<dbReference type="EMBL" id="AP026867">
    <property type="protein sequence ID" value="BDS10924.1"/>
    <property type="molecule type" value="Genomic_DNA"/>
</dbReference>
<evidence type="ECO:0000313" key="5">
    <source>
        <dbReference type="EMBL" id="BDS10973.1"/>
    </source>
</evidence>
<dbReference type="EMBL" id="AP026867">
    <property type="protein sequence ID" value="BDS10973.1"/>
    <property type="molecule type" value="Genomic_DNA"/>
</dbReference>
<evidence type="ECO:0000313" key="2">
    <source>
        <dbReference type="EMBL" id="BDS10573.1"/>
    </source>
</evidence>
<accession>A0A915YD81</accession>
<evidence type="ECO:0000313" key="3">
    <source>
        <dbReference type="EMBL" id="BDS10870.1"/>
    </source>
</evidence>
<dbReference type="KEGG" id="aup:AsAng_0015800"/>
<organism evidence="4 7">
    <name type="scientific">Aureispira anguillae</name>
    <dbReference type="NCBI Taxonomy" id="2864201"/>
    <lineage>
        <taxon>Bacteria</taxon>
        <taxon>Pseudomonadati</taxon>
        <taxon>Bacteroidota</taxon>
        <taxon>Saprospiria</taxon>
        <taxon>Saprospirales</taxon>
        <taxon>Saprospiraceae</taxon>
        <taxon>Aureispira</taxon>
    </lineage>
</organism>
<dbReference type="KEGG" id="aup:AsAng_0016340"/>
<keyword evidence="1" id="KW-0472">Membrane</keyword>
<dbReference type="EMBL" id="AP026867">
    <property type="protein sequence ID" value="BDS10573.1"/>
    <property type="molecule type" value="Genomic_DNA"/>
</dbReference>
<evidence type="ECO:0000313" key="6">
    <source>
        <dbReference type="EMBL" id="BDS12348.1"/>
    </source>
</evidence>
<dbReference type="EMBL" id="AP026867">
    <property type="protein sequence ID" value="BDS10870.1"/>
    <property type="molecule type" value="Genomic_DNA"/>
</dbReference>
<evidence type="ECO:0000256" key="1">
    <source>
        <dbReference type="SAM" id="Phobius"/>
    </source>
</evidence>
<feature type="transmembrane region" description="Helical" evidence="1">
    <location>
        <begin position="12"/>
        <end position="31"/>
    </location>
</feature>
<reference evidence="4" key="1">
    <citation type="submission" date="2022-09" db="EMBL/GenBank/DDBJ databases">
        <title>Aureispira anguillicida sp. nov., isolated from Leptocephalus of Japanese eel Anguilla japonica.</title>
        <authorList>
            <person name="Yuasa K."/>
            <person name="Mekata T."/>
            <person name="Ikunari K."/>
        </authorList>
    </citation>
    <scope>NUCLEOTIDE SEQUENCE</scope>
    <source>
        <strain evidence="4">EL160426</strain>
    </source>
</reference>
<gene>
    <name evidence="2" type="ORF">AsAng_0012810</name>
    <name evidence="3" type="ORF">AsAng_0015800</name>
    <name evidence="4" type="ORF">AsAng_0016340</name>
    <name evidence="5" type="ORF">AsAng_0016830</name>
    <name evidence="6" type="ORF">AsAng_0030690</name>
</gene>
<dbReference type="Proteomes" id="UP001060919">
    <property type="component" value="Chromosome"/>
</dbReference>
<keyword evidence="7" id="KW-1185">Reference proteome</keyword>
<proteinExistence type="predicted"/>
<sequence>MAKIKQTQIDEKYLWIGGGIVVILLVIFVLGRVSGKKSTDEPSDANPNIKPITVSTDSGNIDWNPSAMVKKVHTAYVVNWSTGRCEVLTQLLALQDVQIRAVADGYLQVYGKTLRKVLNEAWVACWNLPWQDDPHQQFIKRLDALQIT</sequence>
<protein>
    <submittedName>
        <fullName evidence="4">Uncharacterized protein</fullName>
    </submittedName>
</protein>
<dbReference type="KEGG" id="aup:AsAng_0030690"/>
<dbReference type="RefSeq" id="WP_264791863.1">
    <property type="nucleotide sequence ID" value="NZ_AP026867.1"/>
</dbReference>
<keyword evidence="1" id="KW-1133">Transmembrane helix</keyword>
<dbReference type="EMBL" id="AP026867">
    <property type="protein sequence ID" value="BDS12348.1"/>
    <property type="molecule type" value="Genomic_DNA"/>
</dbReference>
<evidence type="ECO:0000313" key="7">
    <source>
        <dbReference type="Proteomes" id="UP001060919"/>
    </source>
</evidence>
<dbReference type="KEGG" id="aup:AsAng_0012810"/>
<evidence type="ECO:0000313" key="4">
    <source>
        <dbReference type="EMBL" id="BDS10924.1"/>
    </source>
</evidence>
<name>A0A915YD81_9BACT</name>
<keyword evidence="1" id="KW-0812">Transmembrane</keyword>
<dbReference type="KEGG" id="aup:AsAng_0016830"/>